<dbReference type="Proteomes" id="UP001596233">
    <property type="component" value="Unassembled WGS sequence"/>
</dbReference>
<name>A0ABW1V6Y0_9BACL</name>
<keyword evidence="2" id="KW-1185">Reference proteome</keyword>
<comment type="caution">
    <text evidence="1">The sequence shown here is derived from an EMBL/GenBank/DDBJ whole genome shotgun (WGS) entry which is preliminary data.</text>
</comment>
<dbReference type="EMBL" id="JBHSTE010000003">
    <property type="protein sequence ID" value="MFC6333140.1"/>
    <property type="molecule type" value="Genomic_DNA"/>
</dbReference>
<sequence>MNQTVSSIDIAIGKSVAAAFTSYGIQVRKPYSFSHSPEDVSSLLSLLTSFPSPSALITTDQEEVIDILMQNRSKLEFQLLNRK</sequence>
<reference evidence="2" key="1">
    <citation type="journal article" date="2019" name="Int. J. Syst. Evol. Microbiol.">
        <title>The Global Catalogue of Microorganisms (GCM) 10K type strain sequencing project: providing services to taxonomists for standard genome sequencing and annotation.</title>
        <authorList>
            <consortium name="The Broad Institute Genomics Platform"/>
            <consortium name="The Broad Institute Genome Sequencing Center for Infectious Disease"/>
            <person name="Wu L."/>
            <person name="Ma J."/>
        </authorList>
    </citation>
    <scope>NUCLEOTIDE SEQUENCE [LARGE SCALE GENOMIC DNA]</scope>
    <source>
        <strain evidence="2">PCU 280</strain>
    </source>
</reference>
<protein>
    <submittedName>
        <fullName evidence="1">Uncharacterized protein</fullName>
    </submittedName>
</protein>
<proteinExistence type="predicted"/>
<evidence type="ECO:0000313" key="2">
    <source>
        <dbReference type="Proteomes" id="UP001596233"/>
    </source>
</evidence>
<gene>
    <name evidence="1" type="ORF">ACFP56_10940</name>
</gene>
<evidence type="ECO:0000313" key="1">
    <source>
        <dbReference type="EMBL" id="MFC6333140.1"/>
    </source>
</evidence>
<dbReference type="RefSeq" id="WP_379234282.1">
    <property type="nucleotide sequence ID" value="NZ_JBHSTE010000003.1"/>
</dbReference>
<accession>A0ABW1V6Y0</accession>
<organism evidence="1 2">
    <name type="scientific">Paenibacillus septentrionalis</name>
    <dbReference type="NCBI Taxonomy" id="429342"/>
    <lineage>
        <taxon>Bacteria</taxon>
        <taxon>Bacillati</taxon>
        <taxon>Bacillota</taxon>
        <taxon>Bacilli</taxon>
        <taxon>Bacillales</taxon>
        <taxon>Paenibacillaceae</taxon>
        <taxon>Paenibacillus</taxon>
    </lineage>
</organism>